<feature type="compositionally biased region" description="Low complexity" evidence="1">
    <location>
        <begin position="63"/>
        <end position="75"/>
    </location>
</feature>
<feature type="compositionally biased region" description="Pro residues" evidence="1">
    <location>
        <begin position="11"/>
        <end position="30"/>
    </location>
</feature>
<dbReference type="GeneID" id="113212353"/>
<feature type="compositionally biased region" description="Low complexity" evidence="1">
    <location>
        <begin position="186"/>
        <end position="211"/>
    </location>
</feature>
<evidence type="ECO:0000313" key="3">
    <source>
        <dbReference type="RefSeq" id="XP_026286797.2"/>
    </source>
</evidence>
<gene>
    <name evidence="3" type="primary">LOC113212353</name>
</gene>
<organism evidence="2 3">
    <name type="scientific">Frankliniella occidentalis</name>
    <name type="common">Western flower thrips</name>
    <name type="synonym">Euthrips occidentalis</name>
    <dbReference type="NCBI Taxonomy" id="133901"/>
    <lineage>
        <taxon>Eukaryota</taxon>
        <taxon>Metazoa</taxon>
        <taxon>Ecdysozoa</taxon>
        <taxon>Arthropoda</taxon>
        <taxon>Hexapoda</taxon>
        <taxon>Insecta</taxon>
        <taxon>Pterygota</taxon>
        <taxon>Neoptera</taxon>
        <taxon>Paraneoptera</taxon>
        <taxon>Thysanoptera</taxon>
        <taxon>Terebrantia</taxon>
        <taxon>Thripoidea</taxon>
        <taxon>Thripidae</taxon>
        <taxon>Frankliniella</taxon>
    </lineage>
</organism>
<evidence type="ECO:0000313" key="2">
    <source>
        <dbReference type="Proteomes" id="UP000504606"/>
    </source>
</evidence>
<accession>A0A6J1T188</accession>
<reference evidence="3" key="1">
    <citation type="submission" date="2025-08" db="UniProtKB">
        <authorList>
            <consortium name="RefSeq"/>
        </authorList>
    </citation>
    <scope>IDENTIFICATION</scope>
    <source>
        <tissue evidence="3">Whole organism</tissue>
    </source>
</reference>
<keyword evidence="2" id="KW-1185">Reference proteome</keyword>
<feature type="region of interest" description="Disordered" evidence="1">
    <location>
        <begin position="55"/>
        <end position="94"/>
    </location>
</feature>
<evidence type="ECO:0000256" key="1">
    <source>
        <dbReference type="SAM" id="MobiDB-lite"/>
    </source>
</evidence>
<dbReference type="RefSeq" id="XP_026286797.2">
    <property type="nucleotide sequence ID" value="XM_026431012.2"/>
</dbReference>
<feature type="compositionally biased region" description="Gly residues" evidence="1">
    <location>
        <begin position="138"/>
        <end position="148"/>
    </location>
</feature>
<dbReference type="KEGG" id="foc:113212353"/>
<feature type="compositionally biased region" description="Low complexity" evidence="1">
    <location>
        <begin position="1"/>
        <end position="10"/>
    </location>
</feature>
<dbReference type="AlphaFoldDB" id="A0A6J1T188"/>
<protein>
    <submittedName>
        <fullName evidence="3">Uncharacterized protein LOC113212353</fullName>
    </submittedName>
</protein>
<proteinExistence type="predicted"/>
<sequence>MAAVGGALLPPQLPPPLVDSPPPAAPPASPPASHVILSDLDRRYRVLRRVRRRETRWLQALDGSPAPARPSTAPAGPRPREQPPRPAPSEHRRRVAARLLELAQRCPCGGAGAAKPSCSSRWYNESDYRPQLQVGPGRWRGGGGGEHPAGGAAEAKQCVAPGRRRRARPLDSETGISMKEEPPVSRPAVPAAPAAAALSSTSAAQRQTSSQQAHQEPCSCLDIHDPCDPSGVGSDTSFRTALDHADEPPDGEALLTVLLRRSMRALRDTLRLAALWTPDACERFQYSSGRLGRACDLLGGGSELSLSASERGIMRAGPRPDELSRKMAPPLRVLREDMAALAAGLASFHRAGASRNRPP</sequence>
<feature type="region of interest" description="Disordered" evidence="1">
    <location>
        <begin position="1"/>
        <end position="34"/>
    </location>
</feature>
<dbReference type="Proteomes" id="UP000504606">
    <property type="component" value="Unplaced"/>
</dbReference>
<feature type="region of interest" description="Disordered" evidence="1">
    <location>
        <begin position="138"/>
        <end position="211"/>
    </location>
</feature>
<name>A0A6J1T188_FRAOC</name>